<keyword evidence="1" id="KW-0472">Membrane</keyword>
<keyword evidence="1" id="KW-0812">Transmembrane</keyword>
<dbReference type="EMBL" id="HBUE01251097">
    <property type="protein sequence ID" value="CAG6554356.1"/>
    <property type="molecule type" value="Transcribed_RNA"/>
</dbReference>
<organism evidence="2">
    <name type="scientific">Culex pipiens</name>
    <name type="common">House mosquito</name>
    <dbReference type="NCBI Taxonomy" id="7175"/>
    <lineage>
        <taxon>Eukaryota</taxon>
        <taxon>Metazoa</taxon>
        <taxon>Ecdysozoa</taxon>
        <taxon>Arthropoda</taxon>
        <taxon>Hexapoda</taxon>
        <taxon>Insecta</taxon>
        <taxon>Pterygota</taxon>
        <taxon>Neoptera</taxon>
        <taxon>Endopterygota</taxon>
        <taxon>Diptera</taxon>
        <taxon>Nematocera</taxon>
        <taxon>Culicoidea</taxon>
        <taxon>Culicidae</taxon>
        <taxon>Culicinae</taxon>
        <taxon>Culicini</taxon>
        <taxon>Culex</taxon>
        <taxon>Culex</taxon>
    </lineage>
</organism>
<dbReference type="AlphaFoldDB" id="A0A8D8GDX2"/>
<reference evidence="2" key="1">
    <citation type="submission" date="2021-05" db="EMBL/GenBank/DDBJ databases">
        <authorList>
            <person name="Alioto T."/>
            <person name="Alioto T."/>
            <person name="Gomez Garrido J."/>
        </authorList>
    </citation>
    <scope>NUCLEOTIDE SEQUENCE</scope>
</reference>
<dbReference type="EMBL" id="HBUE01146207">
    <property type="protein sequence ID" value="CAG6503118.1"/>
    <property type="molecule type" value="Transcribed_RNA"/>
</dbReference>
<proteinExistence type="predicted"/>
<protein>
    <submittedName>
        <fullName evidence="2">(northern house mosquito) hypothetical protein</fullName>
    </submittedName>
</protein>
<dbReference type="EMBL" id="HBUE01146204">
    <property type="protein sequence ID" value="CAG6503114.1"/>
    <property type="molecule type" value="Transcribed_RNA"/>
</dbReference>
<evidence type="ECO:0000256" key="1">
    <source>
        <dbReference type="SAM" id="Phobius"/>
    </source>
</evidence>
<feature type="transmembrane region" description="Helical" evidence="1">
    <location>
        <begin position="49"/>
        <end position="65"/>
    </location>
</feature>
<evidence type="ECO:0000313" key="2">
    <source>
        <dbReference type="EMBL" id="CAG6503114.1"/>
    </source>
</evidence>
<dbReference type="EMBL" id="HBUE01251101">
    <property type="protein sequence ID" value="CAG6554362.1"/>
    <property type="molecule type" value="Transcribed_RNA"/>
</dbReference>
<name>A0A8D8GDX2_CULPI</name>
<sequence length="121" mass="13663">MRSDLDAILDCCCKRIFCCQSLTVAQVGLCWVRCQVQTGSNAEKSLSPLLRGSSCVFVVAFFAALSSREEKKKKNKIFSSSVVFLHQNLMHISVLLLCTFSLRVRDPQKKKREQSSCRGRK</sequence>
<accession>A0A8D8GDX2</accession>
<keyword evidence="1" id="KW-1133">Transmembrane helix</keyword>
<feature type="transmembrane region" description="Helical" evidence="1">
    <location>
        <begin position="77"/>
        <end position="102"/>
    </location>
</feature>
<dbReference type="EMBL" id="HBUE01251098">
    <property type="protein sequence ID" value="CAG6554358.1"/>
    <property type="molecule type" value="Transcribed_RNA"/>
</dbReference>
<dbReference type="EMBL" id="HBUE01146200">
    <property type="protein sequence ID" value="CAG6503108.1"/>
    <property type="molecule type" value="Transcribed_RNA"/>
</dbReference>
<dbReference type="EMBL" id="HBUE01251104">
    <property type="protein sequence ID" value="CAG6554366.1"/>
    <property type="molecule type" value="Transcribed_RNA"/>
</dbReference>
<dbReference type="EMBL" id="HBUE01146201">
    <property type="protein sequence ID" value="CAG6503110.1"/>
    <property type="molecule type" value="Transcribed_RNA"/>
</dbReference>